<sequence>MKWGALLLAAIAVLPGCVTTAPPLPAVEWDTLEDARQILIDRQNAIESVQAQLKLKITTPAPDEQTNTLDAALVIQGDDRFRMRAWKLNQTVFDLTATPDGTFIVANEEMKKQAPDAEQDLAKLTDQLGKLLRGPDYRQASMSLINPLLGSDVPTSESAIFATWPEGYTQINQRSLVPENSAFGSTNPSEPSVGVETNFSIYETLYWYQRVVVEGDFGTVEMTFRDVELNGELNPRAFKPSRRAVRIDTLDDEQAETMSP</sequence>
<dbReference type="RefSeq" id="WP_184677706.1">
    <property type="nucleotide sequence ID" value="NZ_JACHGY010000001.1"/>
</dbReference>
<accession>A0A7X0LL10</accession>
<feature type="chain" id="PRO_5031557188" evidence="1">
    <location>
        <begin position="21"/>
        <end position="260"/>
    </location>
</feature>
<dbReference type="AlphaFoldDB" id="A0A7X0LL10"/>
<reference evidence="2 3" key="1">
    <citation type="submission" date="2020-08" db="EMBL/GenBank/DDBJ databases">
        <title>Genomic Encyclopedia of Type Strains, Phase IV (KMG-IV): sequencing the most valuable type-strain genomes for metagenomic binning, comparative biology and taxonomic classification.</title>
        <authorList>
            <person name="Goeker M."/>
        </authorList>
    </citation>
    <scope>NUCLEOTIDE SEQUENCE [LARGE SCALE GENOMIC DNA]</scope>
    <source>
        <strain evidence="2 3">DSM 103725</strain>
    </source>
</reference>
<dbReference type="EMBL" id="JACHGY010000001">
    <property type="protein sequence ID" value="MBB6430171.1"/>
    <property type="molecule type" value="Genomic_DNA"/>
</dbReference>
<organism evidence="2 3">
    <name type="scientific">Algisphaera agarilytica</name>
    <dbReference type="NCBI Taxonomy" id="1385975"/>
    <lineage>
        <taxon>Bacteria</taxon>
        <taxon>Pseudomonadati</taxon>
        <taxon>Planctomycetota</taxon>
        <taxon>Phycisphaerae</taxon>
        <taxon>Phycisphaerales</taxon>
        <taxon>Phycisphaeraceae</taxon>
        <taxon>Algisphaera</taxon>
    </lineage>
</organism>
<feature type="signal peptide" evidence="1">
    <location>
        <begin position="1"/>
        <end position="20"/>
    </location>
</feature>
<dbReference type="Proteomes" id="UP000541810">
    <property type="component" value="Unassembled WGS sequence"/>
</dbReference>
<keyword evidence="3" id="KW-1185">Reference proteome</keyword>
<evidence type="ECO:0000313" key="2">
    <source>
        <dbReference type="EMBL" id="MBB6430171.1"/>
    </source>
</evidence>
<gene>
    <name evidence="2" type="ORF">HNQ40_001977</name>
</gene>
<evidence type="ECO:0000256" key="1">
    <source>
        <dbReference type="SAM" id="SignalP"/>
    </source>
</evidence>
<evidence type="ECO:0000313" key="3">
    <source>
        <dbReference type="Proteomes" id="UP000541810"/>
    </source>
</evidence>
<name>A0A7X0LL10_9BACT</name>
<comment type="caution">
    <text evidence="2">The sequence shown here is derived from an EMBL/GenBank/DDBJ whole genome shotgun (WGS) entry which is preliminary data.</text>
</comment>
<proteinExistence type="predicted"/>
<keyword evidence="2" id="KW-0449">Lipoprotein</keyword>
<keyword evidence="1" id="KW-0732">Signal</keyword>
<protein>
    <submittedName>
        <fullName evidence="2">Outer membrane lipoprotein-sorting protein</fullName>
    </submittedName>
</protein>